<dbReference type="Gene3D" id="3.40.50.300">
    <property type="entry name" value="P-loop containing nucleotide triphosphate hydrolases"/>
    <property type="match status" value="1"/>
</dbReference>
<dbReference type="Pfam" id="PF03976">
    <property type="entry name" value="PPK2"/>
    <property type="match status" value="1"/>
</dbReference>
<protein>
    <recommendedName>
        <fullName evidence="4">ADP/GDP-polyphosphate phosphotransferase</fullName>
        <ecNumber evidence="4">2.7.4.-</ecNumber>
    </recommendedName>
    <alternativeName>
        <fullName evidence="4">Polyphosphate kinase PPK2</fullName>
    </alternativeName>
</protein>
<proteinExistence type="inferred from homology"/>
<evidence type="ECO:0000256" key="1">
    <source>
        <dbReference type="ARBA" id="ARBA00009924"/>
    </source>
</evidence>
<evidence type="ECO:0000259" key="6">
    <source>
        <dbReference type="Pfam" id="PF03976"/>
    </source>
</evidence>
<reference evidence="7" key="1">
    <citation type="submission" date="2022-09" db="EMBL/GenBank/DDBJ databases">
        <title>Isolation and characterization of 3-chlorobenzoate degrading bacteria from soils in Shizuoka.</title>
        <authorList>
            <person name="Ifat A."/>
            <person name="Ogawa N."/>
            <person name="Kimbara K."/>
            <person name="Moriuchi R."/>
            <person name="Dohra H."/>
            <person name="Shintani M."/>
        </authorList>
    </citation>
    <scope>NUCLEOTIDE SEQUENCE</scope>
    <source>
        <strain evidence="7">19CS4-2</strain>
    </source>
</reference>
<comment type="similarity">
    <text evidence="1 4">Belongs to the polyphosphate kinase 2 (PPK2) family. Class I subfamily.</text>
</comment>
<dbReference type="PANTHER" id="PTHR34383">
    <property type="entry name" value="POLYPHOSPHATE:AMP PHOSPHOTRANSFERASE-RELATED"/>
    <property type="match status" value="1"/>
</dbReference>
<organism evidence="7 8">
    <name type="scientific">Caballeronia novacaledonica</name>
    <dbReference type="NCBI Taxonomy" id="1544861"/>
    <lineage>
        <taxon>Bacteria</taxon>
        <taxon>Pseudomonadati</taxon>
        <taxon>Pseudomonadota</taxon>
        <taxon>Betaproteobacteria</taxon>
        <taxon>Burkholderiales</taxon>
        <taxon>Burkholderiaceae</taxon>
        <taxon>Caballeronia</taxon>
    </lineage>
</organism>
<feature type="domain" description="Polyphosphate kinase-2-related" evidence="6">
    <location>
        <begin position="421"/>
        <end position="643"/>
    </location>
</feature>
<dbReference type="InterPro" id="IPR022488">
    <property type="entry name" value="PPK2-related"/>
</dbReference>
<dbReference type="EC" id="2.7.4.-" evidence="4"/>
<name>A0AA37MVF9_9BURK</name>
<evidence type="ECO:0000256" key="4">
    <source>
        <dbReference type="RuleBase" id="RU369062"/>
    </source>
</evidence>
<evidence type="ECO:0000256" key="3">
    <source>
        <dbReference type="ARBA" id="ARBA00022777"/>
    </source>
</evidence>
<dbReference type="GO" id="GO:0008976">
    <property type="term" value="F:polyphosphate kinase activity"/>
    <property type="evidence" value="ECO:0007669"/>
    <property type="project" value="UniProtKB-UniRule"/>
</dbReference>
<keyword evidence="2 4" id="KW-0808">Transferase</keyword>
<dbReference type="EMBL" id="BPUS01000053">
    <property type="protein sequence ID" value="GJH30942.1"/>
    <property type="molecule type" value="Genomic_DNA"/>
</dbReference>
<dbReference type="InterPro" id="IPR022486">
    <property type="entry name" value="PPK2_PA0141"/>
</dbReference>
<dbReference type="InterPro" id="IPR027417">
    <property type="entry name" value="P-loop_NTPase"/>
</dbReference>
<accession>A0AA37MVF9</accession>
<evidence type="ECO:0000256" key="2">
    <source>
        <dbReference type="ARBA" id="ARBA00022679"/>
    </source>
</evidence>
<dbReference type="GO" id="GO:0006793">
    <property type="term" value="P:phosphorus metabolic process"/>
    <property type="evidence" value="ECO:0007669"/>
    <property type="project" value="InterPro"/>
</dbReference>
<sequence>MIDIDETEIGIRVIGLEIRSWHTSFDRAKPQLARPSGPVPDLNGSSIIDLRALAATKADADKDSSICDLLRGRPNAGSPKVLQAIELREALNRFVLQAGIFELAIETGYVPVAAIWRDARELLCHLFWSDSIRNSLDTYQSLIIAQLASRVQVSGLRPILSRPPLTDARATLRFSSFLAHIHAFYDDPLIRQWIRVLDARVEEGNELEVLQVYLSRSSNQRPAQFEDLMNGAYSFAVSIADVFSLLGDEYLGRYGILHASSLQKFLGYMLSAGKFEQHVGKSPAYLIMESERAIPAGLDKNVISEFRMKIAEDINLLDTVFYSIRKMIKEVWGTEWANGEGDHIEDLSGLGKSREQRRFEERVGERVSGTTSEVARRQVVQAGGAGNSTTRETARRAENGAKASSAGTKSTFQEHEGHLRRSYSGELLRLQGELVKLQDWVVHTGHRLVVIFEGRDAAGKGGAIKRITQRLNPRVCRVAALPAPNNRERTQWYFQRYVSHLPAAGEIVLFDRSWYNRAGIERVMNFCTDEEYEEFFNSAPEFEKMLVRSGIQIVKYWFSITDDEQEARFQARLEDPLKQWKLSPIDLESRHRWEAYTIAKKVMFERTNIPEAPWWIVNAGDKKRARLNCIHNLLCQVPYHELERQSLRLPDRVFNSQEQGQGAVESMSVPEVY</sequence>
<dbReference type="NCBIfam" id="TIGR03707">
    <property type="entry name" value="PPK2_P_aer"/>
    <property type="match status" value="1"/>
</dbReference>
<keyword evidence="3 4" id="KW-0418">Kinase</keyword>
<dbReference type="AlphaFoldDB" id="A0AA37MVF9"/>
<dbReference type="PANTHER" id="PTHR34383:SF1">
    <property type="entry name" value="ADP-POLYPHOSPHATE PHOSPHOTRANSFERASE"/>
    <property type="match status" value="1"/>
</dbReference>
<comment type="function">
    <text evidence="4">Uses inorganic polyphosphate (polyP) as a donor to convert GDP to GTP or ADP to ATP.</text>
</comment>
<dbReference type="Proteomes" id="UP001055111">
    <property type="component" value="Unassembled WGS sequence"/>
</dbReference>
<comment type="caution">
    <text evidence="7">The sequence shown here is derived from an EMBL/GenBank/DDBJ whole genome shotgun (WGS) entry which is preliminary data.</text>
</comment>
<evidence type="ECO:0000256" key="5">
    <source>
        <dbReference type="SAM" id="MobiDB-lite"/>
    </source>
</evidence>
<evidence type="ECO:0000313" key="7">
    <source>
        <dbReference type="EMBL" id="GJH30942.1"/>
    </source>
</evidence>
<dbReference type="SUPFAM" id="SSF52540">
    <property type="entry name" value="P-loop containing nucleoside triphosphate hydrolases"/>
    <property type="match status" value="1"/>
</dbReference>
<feature type="region of interest" description="Disordered" evidence="5">
    <location>
        <begin position="379"/>
        <end position="417"/>
    </location>
</feature>
<comment type="subunit">
    <text evidence="4">Homotetramer.</text>
</comment>
<evidence type="ECO:0000313" key="8">
    <source>
        <dbReference type="Proteomes" id="UP001055111"/>
    </source>
</evidence>
<gene>
    <name evidence="7" type="ORF">CBA19CS42_40520</name>
</gene>